<dbReference type="InterPro" id="IPR013517">
    <property type="entry name" value="FG-GAP"/>
</dbReference>
<dbReference type="InterPro" id="IPR019734">
    <property type="entry name" value="TPR_rpt"/>
</dbReference>
<dbReference type="PANTHER" id="PTHR44103:SF1">
    <property type="entry name" value="PROPROTEIN CONVERTASE P"/>
    <property type="match status" value="1"/>
</dbReference>
<evidence type="ECO:0000256" key="2">
    <source>
        <dbReference type="PROSITE-ProRule" id="PRU00339"/>
    </source>
</evidence>
<accession>A0A2A5WSJ1</accession>
<dbReference type="PANTHER" id="PTHR44103">
    <property type="entry name" value="PROPROTEIN CONVERTASE P"/>
    <property type="match status" value="1"/>
</dbReference>
<organism evidence="3 4">
    <name type="scientific">OM182 bacterium MED-G24</name>
    <dbReference type="NCBI Taxonomy" id="1986255"/>
    <lineage>
        <taxon>Bacteria</taxon>
        <taxon>Pseudomonadati</taxon>
        <taxon>Pseudomonadota</taxon>
        <taxon>Gammaproteobacteria</taxon>
        <taxon>OMG group</taxon>
        <taxon>OM182 clade</taxon>
    </lineage>
</organism>
<dbReference type="Gene3D" id="1.25.40.10">
    <property type="entry name" value="Tetratricopeptide repeat domain"/>
    <property type="match status" value="1"/>
</dbReference>
<gene>
    <name evidence="3" type="ORF">CNE99_06020</name>
</gene>
<keyword evidence="2" id="KW-0802">TPR repeat</keyword>
<feature type="repeat" description="TPR" evidence="2">
    <location>
        <begin position="134"/>
        <end position="167"/>
    </location>
</feature>
<name>A0A2A5WSJ1_9GAMM</name>
<sequence length="1059" mass="116629">MAEAAPGARQYNRQQIMLRTNQPYHQFTPPYGRPFSRVGVLLILALATCLLIFGCSESPTSVQQARNDLGVAQMGRYEYEAARDTFAALVDEQPEWTNARVNLAIATLNRQQEGDEARAFDILASVLETVQDEPRALYTSGIIELYLGNAESASGFFARVTKIDPSDAYAAYFLGQSYLQTEAYEKAASWLQQSIELDPYLRSGYWAAAQALRRTSQQDAARRLIEDYQRFESNPAAHTAGFSYRKMGPKAEVISDVVPTSIATPQPAGEPFDAAIRNSNVPAESRAFAFADINGDGKLDLYINGPSSMVMFSQGGLHTASVEHTLSGLDGHATAFVDADDDGDVDALVCRNENVEIYLQTNQQWRQSSVLPTPCSAIASFDADHDGDLDVMVTGVGGTELYNNNRDGTYRPIGRDVGFSKASLQGRQILPVDLDNDRDLDLFLFGQDGSTQVWVNDRTWRYEQLDVPALNDMQVIAATAGDTNADGLIDLYITRSIPSDEKNPLSFSSEISVITFQADGRTNLRQVAQLTEHAVELTLTDINGDSRQELMVSTKQGVIFLNADGHEIHQLPANSLVSAQPWNQPEGPGVFILEENALNYHPPGPGRFPYLSLELTGRTESDQMRSNASGLGTRIQVRFDGQWSVLDALDNHSGPGQSLMPVAIGLGHSAAADYVALTWSDGVSQTEIGLAADELHRIEETQRQLASCPVIFTWDGERFRFASDVLGVGGLGFFTEPGASAEPRPFERFLLPTDAMVPRDGRYLVKLTEPMEENAYLDQVTLEAIDVPNGWNVTLDERMSTAEPHATGRVITWRQAATPESAVNTAGVDVTQLIQHADRRAPEPGPVDSRFIGLLAAEQKLTLTFSEPLANANPVLVAQGWVEYPYSQTVFAAWQAGVTYQTATLEALDENGQWITVASEFGYPAGMPRAMALPLPALPEGTRTLRLRSNMEIYWDQVMIVYEESIDTHRTSRKPVVARINKIGFPRRTNGPQRIPHFDYHDRSPYWDTKYQHGYYTTLGDARPLVTKVDGALAIFGGGEEIHLEFDTFEAPSAGTTRH</sequence>
<feature type="repeat" description="TPR" evidence="2">
    <location>
        <begin position="168"/>
        <end position="201"/>
    </location>
</feature>
<reference evidence="3 4" key="1">
    <citation type="submission" date="2017-08" db="EMBL/GenBank/DDBJ databases">
        <title>Fine stratification of microbial communities through a metagenomic profile of the photic zone.</title>
        <authorList>
            <person name="Haro-Moreno J.M."/>
            <person name="Lopez-Perez M."/>
            <person name="De La Torre J."/>
            <person name="Picazo A."/>
            <person name="Camacho A."/>
            <person name="Rodriguez-Valera F."/>
        </authorList>
    </citation>
    <scope>NUCLEOTIDE SEQUENCE [LARGE SCALE GENOMIC DNA]</scope>
    <source>
        <strain evidence="3">MED-G24</strain>
    </source>
</reference>
<dbReference type="InterPro" id="IPR011990">
    <property type="entry name" value="TPR-like_helical_dom_sf"/>
</dbReference>
<dbReference type="Proteomes" id="UP000219327">
    <property type="component" value="Unassembled WGS sequence"/>
</dbReference>
<evidence type="ECO:0000313" key="3">
    <source>
        <dbReference type="EMBL" id="PDH39243.1"/>
    </source>
</evidence>
<proteinExistence type="predicted"/>
<evidence type="ECO:0000256" key="1">
    <source>
        <dbReference type="ARBA" id="ARBA00022729"/>
    </source>
</evidence>
<dbReference type="EMBL" id="NTKD01000027">
    <property type="protein sequence ID" value="PDH39243.1"/>
    <property type="molecule type" value="Genomic_DNA"/>
</dbReference>
<dbReference type="SUPFAM" id="SSF48452">
    <property type="entry name" value="TPR-like"/>
    <property type="match status" value="1"/>
</dbReference>
<feature type="non-terminal residue" evidence="3">
    <location>
        <position position="1059"/>
    </location>
</feature>
<comment type="caution">
    <text evidence="3">The sequence shown here is derived from an EMBL/GenBank/DDBJ whole genome shotgun (WGS) entry which is preliminary data.</text>
</comment>
<dbReference type="Pfam" id="PF13517">
    <property type="entry name" value="FG-GAP_3"/>
    <property type="match status" value="1"/>
</dbReference>
<protein>
    <submittedName>
        <fullName evidence="3">Uncharacterized protein</fullName>
    </submittedName>
</protein>
<dbReference type="AlphaFoldDB" id="A0A2A5WSJ1"/>
<dbReference type="Pfam" id="PF13181">
    <property type="entry name" value="TPR_8"/>
    <property type="match status" value="1"/>
</dbReference>
<dbReference type="InterPro" id="IPR028994">
    <property type="entry name" value="Integrin_alpha_N"/>
</dbReference>
<dbReference type="PROSITE" id="PS50005">
    <property type="entry name" value="TPR"/>
    <property type="match status" value="2"/>
</dbReference>
<dbReference type="SUPFAM" id="SSF69318">
    <property type="entry name" value="Integrin alpha N-terminal domain"/>
    <property type="match status" value="1"/>
</dbReference>
<keyword evidence="1" id="KW-0732">Signal</keyword>
<evidence type="ECO:0000313" key="4">
    <source>
        <dbReference type="Proteomes" id="UP000219327"/>
    </source>
</evidence>
<dbReference type="SMART" id="SM00028">
    <property type="entry name" value="TPR"/>
    <property type="match status" value="2"/>
</dbReference>